<dbReference type="FunFam" id="3.30.160.60:FF:000188">
    <property type="entry name" value="Zinc finger protein 787"/>
    <property type="match status" value="1"/>
</dbReference>
<name>A0A7M7LQW9_APIME</name>
<dbReference type="FunFam" id="3.30.160.60:FF:001498">
    <property type="entry name" value="Zinc finger protein 404"/>
    <property type="match status" value="1"/>
</dbReference>
<evidence type="ECO:0000256" key="11">
    <source>
        <dbReference type="PROSITE-ProRule" id="PRU00042"/>
    </source>
</evidence>
<keyword evidence="10" id="KW-0539">Nucleus</keyword>
<evidence type="ECO:0000313" key="17">
    <source>
        <dbReference type="RefSeq" id="XP_003249920.2"/>
    </source>
</evidence>
<dbReference type="PROSITE" id="PS50157">
    <property type="entry name" value="ZINC_FINGER_C2H2_2"/>
    <property type="match status" value="8"/>
</dbReference>
<dbReference type="InterPro" id="IPR011333">
    <property type="entry name" value="SKP1/BTB/POZ_sf"/>
</dbReference>
<comment type="subcellular location">
    <subcellularLocation>
        <location evidence="1">Nucleus</location>
    </subcellularLocation>
</comment>
<keyword evidence="7" id="KW-0805">Transcription regulation</keyword>
<dbReference type="EnsemblMetazoa" id="XM_006561719">
    <property type="protein sequence ID" value="XP_006561782"/>
    <property type="gene ID" value="LOC100579026"/>
</dbReference>
<reference evidence="15" key="1">
    <citation type="submission" date="2021-01" db="UniProtKB">
        <authorList>
            <consortium name="EnsemblMetazoa"/>
        </authorList>
    </citation>
    <scope>IDENTIFICATION</scope>
    <source>
        <strain evidence="15">DH4</strain>
    </source>
</reference>
<keyword evidence="8" id="KW-0238">DNA-binding</keyword>
<accession>A0A7M7LQW9</accession>
<evidence type="ECO:0000256" key="4">
    <source>
        <dbReference type="ARBA" id="ARBA00022737"/>
    </source>
</evidence>
<accession>A0A8B6XVJ3</accession>
<evidence type="ECO:0000259" key="13">
    <source>
        <dbReference type="PROSITE" id="PS50097"/>
    </source>
</evidence>
<evidence type="ECO:0000259" key="14">
    <source>
        <dbReference type="PROSITE" id="PS50157"/>
    </source>
</evidence>
<feature type="domain" description="C2H2-type" evidence="14">
    <location>
        <begin position="642"/>
        <end position="669"/>
    </location>
</feature>
<dbReference type="GO" id="GO:0000978">
    <property type="term" value="F:RNA polymerase II cis-regulatory region sequence-specific DNA binding"/>
    <property type="evidence" value="ECO:0007669"/>
    <property type="project" value="TreeGrafter"/>
</dbReference>
<dbReference type="AlphaFoldDB" id="A0A7M7LQW9"/>
<dbReference type="PROSITE" id="PS50097">
    <property type="entry name" value="BTB"/>
    <property type="match status" value="1"/>
</dbReference>
<dbReference type="SUPFAM" id="SSF54695">
    <property type="entry name" value="POZ domain"/>
    <property type="match status" value="1"/>
</dbReference>
<dbReference type="InterPro" id="IPR013087">
    <property type="entry name" value="Znf_C2H2_type"/>
</dbReference>
<keyword evidence="6" id="KW-0862">Zinc</keyword>
<evidence type="ECO:0000256" key="2">
    <source>
        <dbReference type="ARBA" id="ARBA00006991"/>
    </source>
</evidence>
<dbReference type="Proteomes" id="UP000005203">
    <property type="component" value="Linkage group LG9"/>
</dbReference>
<dbReference type="GO" id="GO:0005634">
    <property type="term" value="C:nucleus"/>
    <property type="evidence" value="ECO:0007669"/>
    <property type="project" value="UniProtKB-SubCell"/>
</dbReference>
<feature type="domain" description="C2H2-type" evidence="14">
    <location>
        <begin position="812"/>
        <end position="839"/>
    </location>
</feature>
<evidence type="ECO:0000256" key="7">
    <source>
        <dbReference type="ARBA" id="ARBA00023015"/>
    </source>
</evidence>
<comment type="similarity">
    <text evidence="2">Belongs to the krueppel C2H2-type zinc-finger protein family.</text>
</comment>
<dbReference type="RefSeq" id="XP_006561782.1">
    <property type="nucleotide sequence ID" value="XM_006561719.3"/>
</dbReference>
<dbReference type="GO" id="GO:0006357">
    <property type="term" value="P:regulation of transcription by RNA polymerase II"/>
    <property type="evidence" value="ECO:0007669"/>
    <property type="project" value="TreeGrafter"/>
</dbReference>
<feature type="region of interest" description="Disordered" evidence="12">
    <location>
        <begin position="229"/>
        <end position="252"/>
    </location>
</feature>
<feature type="domain" description="C2H2-type" evidence="14">
    <location>
        <begin position="700"/>
        <end position="727"/>
    </location>
</feature>
<dbReference type="InterPro" id="IPR000210">
    <property type="entry name" value="BTB/POZ_dom"/>
</dbReference>
<dbReference type="Pfam" id="PF00651">
    <property type="entry name" value="BTB"/>
    <property type="match status" value="1"/>
</dbReference>
<evidence type="ECO:0000313" key="18">
    <source>
        <dbReference type="RefSeq" id="XP_006561782.1"/>
    </source>
</evidence>
<keyword evidence="3" id="KW-0479">Metal-binding</keyword>
<evidence type="ECO:0000313" key="15">
    <source>
        <dbReference type="EnsemblMetazoa" id="XP_006561782"/>
    </source>
</evidence>
<feature type="domain" description="BTB" evidence="13">
    <location>
        <begin position="29"/>
        <end position="100"/>
    </location>
</feature>
<keyword evidence="9" id="KW-0804">Transcription</keyword>
<dbReference type="GO" id="GO:0048598">
    <property type="term" value="P:embryonic morphogenesis"/>
    <property type="evidence" value="ECO:0007669"/>
    <property type="project" value="UniProtKB-ARBA"/>
</dbReference>
<dbReference type="GO" id="GO:0003700">
    <property type="term" value="F:DNA-binding transcription factor activity"/>
    <property type="evidence" value="ECO:0007669"/>
    <property type="project" value="TreeGrafter"/>
</dbReference>
<feature type="domain" description="C2H2-type" evidence="14">
    <location>
        <begin position="756"/>
        <end position="783"/>
    </location>
</feature>
<dbReference type="KEGG" id="ame:100579026"/>
<keyword evidence="5 11" id="KW-0863">Zinc-finger</keyword>
<protein>
    <submittedName>
        <fullName evidence="17 18">Uncharacterized protein LOC100579026</fullName>
    </submittedName>
</protein>
<dbReference type="EnsemblMetazoa" id="XM_003249872">
    <property type="protein sequence ID" value="XP_003249920"/>
    <property type="gene ID" value="LOC100579026"/>
</dbReference>
<gene>
    <name evidence="17 18" type="primary">LOC100579026</name>
</gene>
<evidence type="ECO:0000313" key="16">
    <source>
        <dbReference type="Proteomes" id="UP000005203"/>
    </source>
</evidence>
<dbReference type="Gene3D" id="3.30.160.60">
    <property type="entry name" value="Classic Zinc Finger"/>
    <property type="match status" value="8"/>
</dbReference>
<dbReference type="FunFam" id="3.30.160.60:FF:002070">
    <property type="entry name" value="Zinc finger protein"/>
    <property type="match status" value="1"/>
</dbReference>
<dbReference type="GO" id="GO:0008270">
    <property type="term" value="F:zinc ion binding"/>
    <property type="evidence" value="ECO:0007669"/>
    <property type="project" value="UniProtKB-KW"/>
</dbReference>
<accession>A0A7M7GAA3</accession>
<evidence type="ECO:0000256" key="5">
    <source>
        <dbReference type="ARBA" id="ARBA00022771"/>
    </source>
</evidence>
<dbReference type="FunFam" id="3.30.160.60:FF:003117">
    <property type="entry name" value="Si:ch73-120g24.4"/>
    <property type="match status" value="1"/>
</dbReference>
<keyword evidence="16" id="KW-1185">Reference proteome</keyword>
<organism evidence="15">
    <name type="scientific">Apis mellifera</name>
    <name type="common">Honeybee</name>
    <dbReference type="NCBI Taxonomy" id="7460"/>
    <lineage>
        <taxon>Eukaryota</taxon>
        <taxon>Metazoa</taxon>
        <taxon>Ecdysozoa</taxon>
        <taxon>Arthropoda</taxon>
        <taxon>Hexapoda</taxon>
        <taxon>Insecta</taxon>
        <taxon>Pterygota</taxon>
        <taxon>Neoptera</taxon>
        <taxon>Endopterygota</taxon>
        <taxon>Hymenoptera</taxon>
        <taxon>Apocrita</taxon>
        <taxon>Aculeata</taxon>
        <taxon>Apoidea</taxon>
        <taxon>Anthophila</taxon>
        <taxon>Apidae</taxon>
        <taxon>Apis</taxon>
    </lineage>
</organism>
<dbReference type="SMART" id="SM00225">
    <property type="entry name" value="BTB"/>
    <property type="match status" value="1"/>
</dbReference>
<dbReference type="Pfam" id="PF00096">
    <property type="entry name" value="zf-C2H2"/>
    <property type="match status" value="8"/>
</dbReference>
<dbReference type="OrthoDB" id="6077919at2759"/>
<feature type="domain" description="C2H2-type" evidence="14">
    <location>
        <begin position="670"/>
        <end position="697"/>
    </location>
</feature>
<dbReference type="InterPro" id="IPR036236">
    <property type="entry name" value="Znf_C2H2_sf"/>
</dbReference>
<dbReference type="Gene3D" id="3.30.710.10">
    <property type="entry name" value="Potassium Channel Kv1.1, Chain A"/>
    <property type="match status" value="1"/>
</dbReference>
<evidence type="ECO:0000256" key="3">
    <source>
        <dbReference type="ARBA" id="ARBA00022723"/>
    </source>
</evidence>
<dbReference type="PANTHER" id="PTHR24390:SF159">
    <property type="entry name" value="GROWTH FACTOR INDEPENDENT 1 TRANSCRIPTIONAL REPRESSOR"/>
    <property type="match status" value="1"/>
</dbReference>
<accession>A0A8B6YZI2</accession>
<evidence type="ECO:0000256" key="8">
    <source>
        <dbReference type="ARBA" id="ARBA00023125"/>
    </source>
</evidence>
<dbReference type="RefSeq" id="XP_003249920.2">
    <property type="nucleotide sequence ID" value="XM_003249872.4"/>
</dbReference>
<sequence length="925" mass="104030">MMGEVIRVSGRAPDVGEFLKEAMLSQRFADVTLCCPGGQKFLAHRLVLSAASPYLQEVLLAHSKTSTHCEPITVILAGVEAPELAAILGFVYTGSATVPRPRLNAFLHAAEALHIALPPVPLVMTCAQSDCKQEDDFKDVKINPKYLRRDQYPCCARCFHRPRSINQDEDPAGKREPYPAIESLETGREIGPLPESMNFAGSRYGPSKYCSTTSHWPVPPPFASVAREKMAHGVDQHSDKGKERTSEPDAARYRPISVVARIDRVGDVPTGNRHWENHHNGCDFSDKPFRHRGVEFLSFSYDPSPRDGGSEQPEARMRNARIGDEEDALGGNDLSTYGDCNSEQERIHEDRLSVIRSRIDASAQIRAVSSGSYERADHGEDLTCREGCFAWRSPRRQVANRVIDSPWKQTVKPYHLPKVQPMALLQPHAENVRSEENLRVLETTRSSVISTSPNRQFSKNSADHYYGVEVPTTHEVTYHNGSKLLEANSTLVSRPQEFYPPQIPSSTYTQMVTSINNDIVNNETILQSQNNIISLTTRTLPCPMENSQMNINKKGGYLGQTLPQSPQKPEISHPVSRLCDTIESTGKIDRFTNLDAENSEKEARIDDKLVERVIINSDKNNNDAIVSQDAVQNRGKGTQENHRCDQCGKTFVTKASLKVHVRTHSGEKPFRCTDCGKQFSQLRNYKYHRSVHEGTREFAATCPECGKYFNDRGYLSSHMKIHRNRKEYGCAECGKSFNQRVAYNMHVRIHTGVKPHQCEQCGKAFSRKMLLKQHLRTHSGERPYQCQVCQKAFADRSNMTLHTRLHSGLKPYQCTLCSKAFTKKHHLKTHLNYHTGTKPYSCPNCGLRFSQSSNMRTHFKKCTVNNLMETKNSQLEDTVRDSSKTVQARIISRIPTDTLTPPNSDQELTILTPISKSNGIEGNGL</sequence>
<proteinExistence type="inferred from homology"/>
<reference evidence="17 18" key="2">
    <citation type="submission" date="2025-04" db="UniProtKB">
        <authorList>
            <consortium name="RefSeq"/>
        </authorList>
    </citation>
    <scope>IDENTIFICATION</scope>
    <source>
        <strain evidence="17 18">DH4</strain>
        <tissue evidence="17 18">Whole body</tissue>
    </source>
</reference>
<dbReference type="SUPFAM" id="SSF57667">
    <property type="entry name" value="beta-beta-alpha zinc fingers"/>
    <property type="match status" value="4"/>
</dbReference>
<dbReference type="FunFam" id="3.30.160.60:FF:000325">
    <property type="entry name" value="ZFP90 zinc finger protein"/>
    <property type="match status" value="1"/>
</dbReference>
<evidence type="ECO:0000256" key="12">
    <source>
        <dbReference type="SAM" id="MobiDB-lite"/>
    </source>
</evidence>
<feature type="domain" description="C2H2-type" evidence="14">
    <location>
        <begin position="840"/>
        <end position="860"/>
    </location>
</feature>
<evidence type="ECO:0000256" key="1">
    <source>
        <dbReference type="ARBA" id="ARBA00004123"/>
    </source>
</evidence>
<feature type="domain" description="C2H2-type" evidence="14">
    <location>
        <begin position="784"/>
        <end position="811"/>
    </location>
</feature>
<feature type="domain" description="C2H2-type" evidence="14">
    <location>
        <begin position="728"/>
        <end position="755"/>
    </location>
</feature>
<dbReference type="PANTHER" id="PTHR24390">
    <property type="entry name" value="ZINC FINGER PROTEIN"/>
    <property type="match status" value="1"/>
</dbReference>
<evidence type="ECO:0000256" key="6">
    <source>
        <dbReference type="ARBA" id="ARBA00022833"/>
    </source>
</evidence>
<keyword evidence="4" id="KW-0677">Repeat</keyword>
<dbReference type="GeneID" id="100579026"/>
<dbReference type="FunFam" id="3.30.160.60:FF:000624">
    <property type="entry name" value="zinc finger protein 697"/>
    <property type="match status" value="1"/>
</dbReference>
<dbReference type="PROSITE" id="PS00028">
    <property type="entry name" value="ZINC_FINGER_C2H2_1"/>
    <property type="match status" value="7"/>
</dbReference>
<evidence type="ECO:0000256" key="10">
    <source>
        <dbReference type="ARBA" id="ARBA00023242"/>
    </source>
</evidence>
<dbReference type="SMART" id="SM00355">
    <property type="entry name" value="ZnF_C2H2"/>
    <property type="match status" value="8"/>
</dbReference>
<dbReference type="FunFam" id="3.30.160.60:FF:000446">
    <property type="entry name" value="Zinc finger protein"/>
    <property type="match status" value="1"/>
</dbReference>
<evidence type="ECO:0000256" key="9">
    <source>
        <dbReference type="ARBA" id="ARBA00023163"/>
    </source>
</evidence>
<dbReference type="FunFam" id="3.30.160.60:FF:000100">
    <property type="entry name" value="Zinc finger 45-like"/>
    <property type="match status" value="1"/>
</dbReference>